<feature type="domain" description="GOLD" evidence="2">
    <location>
        <begin position="220"/>
        <end position="318"/>
    </location>
</feature>
<proteinExistence type="predicted"/>
<dbReference type="Gene3D" id="3.40.525.10">
    <property type="entry name" value="CRAL-TRIO lipid binding domain"/>
    <property type="match status" value="1"/>
</dbReference>
<dbReference type="InterPro" id="IPR051064">
    <property type="entry name" value="SEC14/CRAL-TRIO_domain"/>
</dbReference>
<dbReference type="GO" id="GO:0005737">
    <property type="term" value="C:cytoplasm"/>
    <property type="evidence" value="ECO:0007669"/>
    <property type="project" value="TreeGrafter"/>
</dbReference>
<evidence type="ECO:0000313" key="4">
    <source>
        <dbReference type="Proteomes" id="UP000326759"/>
    </source>
</evidence>
<gene>
    <name evidence="3" type="ORF">Anas_11253</name>
</gene>
<dbReference type="InterPro" id="IPR036273">
    <property type="entry name" value="CRAL/TRIO_N_dom_sf"/>
</dbReference>
<evidence type="ECO:0000259" key="2">
    <source>
        <dbReference type="PROSITE" id="PS50866"/>
    </source>
</evidence>
<reference evidence="3 4" key="1">
    <citation type="journal article" date="2019" name="PLoS Biol.">
        <title>Sex chromosomes control vertical transmission of feminizing Wolbachia symbionts in an isopod.</title>
        <authorList>
            <person name="Becking T."/>
            <person name="Chebbi M.A."/>
            <person name="Giraud I."/>
            <person name="Moumen B."/>
            <person name="Laverre T."/>
            <person name="Caubet Y."/>
            <person name="Peccoud J."/>
            <person name="Gilbert C."/>
            <person name="Cordaux R."/>
        </authorList>
    </citation>
    <scope>NUCLEOTIDE SEQUENCE [LARGE SCALE GENOMIC DNA]</scope>
    <source>
        <strain evidence="3">ANa2</strain>
        <tissue evidence="3">Whole body excluding digestive tract and cuticle</tissue>
    </source>
</reference>
<dbReference type="SUPFAM" id="SSF46938">
    <property type="entry name" value="CRAL/TRIO N-terminal domain"/>
    <property type="match status" value="1"/>
</dbReference>
<dbReference type="InterPro" id="IPR009038">
    <property type="entry name" value="GOLD_dom"/>
</dbReference>
<dbReference type="AlphaFoldDB" id="A0A5N5T505"/>
<dbReference type="Proteomes" id="UP000326759">
    <property type="component" value="Unassembled WGS sequence"/>
</dbReference>
<evidence type="ECO:0000313" key="3">
    <source>
        <dbReference type="EMBL" id="KAB7501472.1"/>
    </source>
</evidence>
<evidence type="ECO:0000259" key="1">
    <source>
        <dbReference type="PROSITE" id="PS50191"/>
    </source>
</evidence>
<sequence length="326" mass="37906">MFYIFYGSIHGGMSTAFRERIGDKVPPHLNSDFELSKWLIARNFNINKAETMLLKVLRKYCPGGLAGYDKDGAPVVIIPIGSMDVRGVKASSCNEDILKYIFQIVEKSLAVMRKKSRDEEQPIGKEIFIFDLNHFSLRDFTWTPAINLVLKLVQMYEANYPEILKHAFAINAPKVFSVLFSIIKPFIQTNTMKRIKIFGKNEWKEICPGGEVPKEYYLKKKLLKQEAQNLPFEFTLPRNETKIFQFQIEENIGSELRWEFRSRGADIGYEVTRNISEGEEKLIPMERANSQVFKEEDKIIFKNEYSDKDVEVFYNIDLHSSEEQHS</sequence>
<comment type="caution">
    <text evidence="3">The sequence shown here is derived from an EMBL/GenBank/DDBJ whole genome shotgun (WGS) entry which is preliminary data.</text>
</comment>
<dbReference type="SMART" id="SM00516">
    <property type="entry name" value="SEC14"/>
    <property type="match status" value="1"/>
</dbReference>
<dbReference type="EMBL" id="SEYY01010513">
    <property type="protein sequence ID" value="KAB7501472.1"/>
    <property type="molecule type" value="Genomic_DNA"/>
</dbReference>
<feature type="domain" description="CRAL-TRIO" evidence="1">
    <location>
        <begin position="53"/>
        <end position="224"/>
    </location>
</feature>
<dbReference type="InterPro" id="IPR036598">
    <property type="entry name" value="GOLD_dom_sf"/>
</dbReference>
<name>A0A5N5T505_9CRUS</name>
<dbReference type="Pfam" id="PF00650">
    <property type="entry name" value="CRAL_TRIO"/>
    <property type="match status" value="1"/>
</dbReference>
<dbReference type="Gene3D" id="2.60.120.680">
    <property type="entry name" value="GOLD domain"/>
    <property type="match status" value="1"/>
</dbReference>
<organism evidence="3 4">
    <name type="scientific">Armadillidium nasatum</name>
    <dbReference type="NCBI Taxonomy" id="96803"/>
    <lineage>
        <taxon>Eukaryota</taxon>
        <taxon>Metazoa</taxon>
        <taxon>Ecdysozoa</taxon>
        <taxon>Arthropoda</taxon>
        <taxon>Crustacea</taxon>
        <taxon>Multicrustacea</taxon>
        <taxon>Malacostraca</taxon>
        <taxon>Eumalacostraca</taxon>
        <taxon>Peracarida</taxon>
        <taxon>Isopoda</taxon>
        <taxon>Oniscidea</taxon>
        <taxon>Crinocheta</taxon>
        <taxon>Armadillidiidae</taxon>
        <taxon>Armadillidium</taxon>
    </lineage>
</organism>
<evidence type="ECO:0008006" key="5">
    <source>
        <dbReference type="Google" id="ProtNLM"/>
    </source>
</evidence>
<dbReference type="PROSITE" id="PS50191">
    <property type="entry name" value="CRAL_TRIO"/>
    <property type="match status" value="1"/>
</dbReference>
<dbReference type="PANTHER" id="PTHR23324">
    <property type="entry name" value="SEC14 RELATED PROTEIN"/>
    <property type="match status" value="1"/>
</dbReference>
<dbReference type="PANTHER" id="PTHR23324:SF83">
    <property type="entry name" value="SEC14-LIKE PROTEIN 2"/>
    <property type="match status" value="1"/>
</dbReference>
<protein>
    <recommendedName>
        <fullName evidence="5">SEC14-like protein 2</fullName>
    </recommendedName>
</protein>
<dbReference type="SUPFAM" id="SSF101576">
    <property type="entry name" value="Supernatant protein factor (SPF), C-terminal domain"/>
    <property type="match status" value="1"/>
</dbReference>
<dbReference type="PROSITE" id="PS50866">
    <property type="entry name" value="GOLD"/>
    <property type="match status" value="1"/>
</dbReference>
<dbReference type="InterPro" id="IPR036865">
    <property type="entry name" value="CRAL-TRIO_dom_sf"/>
</dbReference>
<dbReference type="CDD" id="cd00170">
    <property type="entry name" value="SEC14"/>
    <property type="match status" value="1"/>
</dbReference>
<keyword evidence="4" id="KW-1185">Reference proteome</keyword>
<dbReference type="SUPFAM" id="SSF52087">
    <property type="entry name" value="CRAL/TRIO domain"/>
    <property type="match status" value="1"/>
</dbReference>
<dbReference type="OrthoDB" id="1434354at2759"/>
<dbReference type="InterPro" id="IPR001251">
    <property type="entry name" value="CRAL-TRIO_dom"/>
</dbReference>
<accession>A0A5N5T505</accession>